<evidence type="ECO:0000256" key="7">
    <source>
        <dbReference type="ARBA" id="ARBA00022842"/>
    </source>
</evidence>
<dbReference type="GO" id="GO:0046872">
    <property type="term" value="F:metal ion binding"/>
    <property type="evidence" value="ECO:0007669"/>
    <property type="project" value="UniProtKB-KW"/>
</dbReference>
<dbReference type="AlphaFoldDB" id="A0A3B3QJJ3"/>
<keyword evidence="6" id="KW-0378">Hydrolase</keyword>
<name>A0A3B3QJJ3_9TELE</name>
<comment type="similarity">
    <text evidence="2">Belongs to the DNA repair enzymes AP/ExoA family.</text>
</comment>
<evidence type="ECO:0000256" key="6">
    <source>
        <dbReference type="ARBA" id="ARBA00022801"/>
    </source>
</evidence>
<evidence type="ECO:0000313" key="12">
    <source>
        <dbReference type="Ensembl" id="ENSPKIP00000005581.1"/>
    </source>
</evidence>
<keyword evidence="4 9" id="KW-0479">Metal-binding</keyword>
<reference evidence="12" key="1">
    <citation type="submission" date="2025-08" db="UniProtKB">
        <authorList>
            <consortium name="Ensembl"/>
        </authorList>
    </citation>
    <scope>IDENTIFICATION</scope>
</reference>
<keyword evidence="13" id="KW-1185">Reference proteome</keyword>
<evidence type="ECO:0000256" key="2">
    <source>
        <dbReference type="ARBA" id="ARBA00007092"/>
    </source>
</evidence>
<dbReference type="InterPro" id="IPR005135">
    <property type="entry name" value="Endo/exonuclease/phosphatase"/>
</dbReference>
<dbReference type="Proteomes" id="UP000261540">
    <property type="component" value="Unplaced"/>
</dbReference>
<dbReference type="STRING" id="1676925.ENSPKIP00000005581"/>
<dbReference type="SUPFAM" id="SSF56219">
    <property type="entry name" value="DNase I-like"/>
    <property type="match status" value="1"/>
</dbReference>
<comment type="cofactor">
    <cofactor evidence="9">
        <name>Mg(2+)</name>
        <dbReference type="ChEBI" id="CHEBI:18420"/>
    </cofactor>
    <cofactor evidence="9">
        <name>Mn(2+)</name>
        <dbReference type="ChEBI" id="CHEBI:29035"/>
    </cofactor>
    <text evidence="9">Probably binds two magnesium or manganese ions per subunit.</text>
</comment>
<protein>
    <recommendedName>
        <fullName evidence="3">exodeoxyribonuclease III</fullName>
        <ecNumber evidence="3">3.1.11.2</ecNumber>
    </recommendedName>
</protein>
<dbReference type="Gene3D" id="3.60.10.10">
    <property type="entry name" value="Endonuclease/exonuclease/phosphatase"/>
    <property type="match status" value="2"/>
</dbReference>
<dbReference type="GO" id="GO:0005634">
    <property type="term" value="C:nucleus"/>
    <property type="evidence" value="ECO:0007669"/>
    <property type="project" value="TreeGrafter"/>
</dbReference>
<comment type="catalytic activity">
    <reaction evidence="1">
        <text>Exonucleolytic cleavage in the 3'- to 5'-direction to yield nucleoside 5'-phosphates.</text>
        <dbReference type="EC" id="3.1.11.2"/>
    </reaction>
</comment>
<keyword evidence="9" id="KW-0464">Manganese</keyword>
<dbReference type="Pfam" id="PF03372">
    <property type="entry name" value="Exo_endo_phos"/>
    <property type="match status" value="1"/>
</dbReference>
<dbReference type="PANTHER" id="PTHR22748:SF6">
    <property type="entry name" value="DNA-(APURINIC OR APYRIMIDINIC SITE) ENDONUCLEASE"/>
    <property type="match status" value="1"/>
</dbReference>
<dbReference type="PANTHER" id="PTHR22748">
    <property type="entry name" value="AP ENDONUCLEASE"/>
    <property type="match status" value="1"/>
</dbReference>
<evidence type="ECO:0000256" key="9">
    <source>
        <dbReference type="PIRSR" id="PIRSR604808-2"/>
    </source>
</evidence>
<dbReference type="GO" id="GO:0006284">
    <property type="term" value="P:base-excision repair"/>
    <property type="evidence" value="ECO:0007669"/>
    <property type="project" value="TreeGrafter"/>
</dbReference>
<evidence type="ECO:0000256" key="1">
    <source>
        <dbReference type="ARBA" id="ARBA00000493"/>
    </source>
</evidence>
<evidence type="ECO:0000313" key="13">
    <source>
        <dbReference type="Proteomes" id="UP000261540"/>
    </source>
</evidence>
<dbReference type="InterPro" id="IPR036691">
    <property type="entry name" value="Endo/exonu/phosph_ase_sf"/>
</dbReference>
<feature type="site" description="Interaction with DNA substrate" evidence="10">
    <location>
        <position position="193"/>
    </location>
</feature>
<dbReference type="InterPro" id="IPR004808">
    <property type="entry name" value="AP_endonuc_1"/>
</dbReference>
<dbReference type="EC" id="3.1.11.2" evidence="3"/>
<evidence type="ECO:0000256" key="3">
    <source>
        <dbReference type="ARBA" id="ARBA00012115"/>
    </source>
</evidence>
<accession>A0A3B3QJJ3</accession>
<dbReference type="GeneTree" id="ENSGT01140000282669"/>
<reference evidence="12" key="2">
    <citation type="submission" date="2025-09" db="UniProtKB">
        <authorList>
            <consortium name="Ensembl"/>
        </authorList>
    </citation>
    <scope>IDENTIFICATION</scope>
</reference>
<keyword evidence="8" id="KW-0234">DNA repair</keyword>
<evidence type="ECO:0000256" key="4">
    <source>
        <dbReference type="ARBA" id="ARBA00022723"/>
    </source>
</evidence>
<keyword evidence="5" id="KW-0227">DNA damage</keyword>
<organism evidence="12 13">
    <name type="scientific">Paramormyrops kingsleyae</name>
    <dbReference type="NCBI Taxonomy" id="1676925"/>
    <lineage>
        <taxon>Eukaryota</taxon>
        <taxon>Metazoa</taxon>
        <taxon>Chordata</taxon>
        <taxon>Craniata</taxon>
        <taxon>Vertebrata</taxon>
        <taxon>Euteleostomi</taxon>
        <taxon>Actinopterygii</taxon>
        <taxon>Neopterygii</taxon>
        <taxon>Teleostei</taxon>
        <taxon>Osteoglossocephala</taxon>
        <taxon>Osteoglossomorpha</taxon>
        <taxon>Osteoglossiformes</taxon>
        <taxon>Mormyridae</taxon>
        <taxon>Paramormyrops</taxon>
    </lineage>
</organism>
<feature type="site" description="Important for catalytic activity" evidence="10">
    <location>
        <position position="168"/>
    </location>
</feature>
<dbReference type="Ensembl" id="ENSPKIT00000029588.1">
    <property type="protein sequence ID" value="ENSPKIP00000005581.1"/>
    <property type="gene ID" value="ENSPKIG00000022200.1"/>
</dbReference>
<proteinExistence type="inferred from homology"/>
<feature type="binding site" evidence="9">
    <location>
        <position position="193"/>
    </location>
    <ligand>
        <name>Mg(2+)</name>
        <dbReference type="ChEBI" id="CHEBI:18420"/>
        <label>1</label>
    </ligand>
</feature>
<dbReference type="GO" id="GO:0003906">
    <property type="term" value="F:DNA-(apurinic or apyrimidinic site) endonuclease activity"/>
    <property type="evidence" value="ECO:0007669"/>
    <property type="project" value="TreeGrafter"/>
</dbReference>
<sequence length="402" mass="46070">MANLNIISCNVRPLNSPIKRTRCFEFLHRKQIYIVLIQETHLTENNVQSFQNKRYKLIAHSCAFSKTRGGFLLTQRKLPYTVIESGKDNNGRFVYVLFLPFVTGDFNAILCPEWDRSSGSSESMPPSSLSLGSFLTDLNLVDIWRLHNNKVKASSFHSGHHGSSSRIDYIFVSLSITNSITHIDMLPILISDHTLVVWILKPGIYHPKVHRWRFKDFLLGNESFLSHMNQHNNNFITHNKGSCNDAQILWETDKCFMMGVCIGFSSRQHSERNKRLNEIERETKRTEEEQLANPSVANAQLLTKLKGGYHTLSLAKAEFILHRTKQRYYYDGDRPGSLLALRLKRCESKATINAIRTTEGTVITQLGTAVYLKCSFVIYTHQNVSFILKGPPHLFAAYLFQN</sequence>
<feature type="domain" description="Endonuclease/exonuclease/phosphatase" evidence="11">
    <location>
        <begin position="10"/>
        <end position="193"/>
    </location>
</feature>
<evidence type="ECO:0000259" key="11">
    <source>
        <dbReference type="Pfam" id="PF03372"/>
    </source>
</evidence>
<feature type="binding site" evidence="9">
    <location>
        <position position="192"/>
    </location>
    <ligand>
        <name>Mg(2+)</name>
        <dbReference type="ChEBI" id="CHEBI:18420"/>
        <label>1</label>
    </ligand>
</feature>
<dbReference type="GO" id="GO:0008311">
    <property type="term" value="F:double-stranded DNA 3'-5' DNA exonuclease activity"/>
    <property type="evidence" value="ECO:0007669"/>
    <property type="project" value="UniProtKB-EC"/>
</dbReference>
<evidence type="ECO:0000256" key="5">
    <source>
        <dbReference type="ARBA" id="ARBA00022763"/>
    </source>
</evidence>
<keyword evidence="7 9" id="KW-0460">Magnesium</keyword>
<dbReference type="GO" id="GO:0008081">
    <property type="term" value="F:phosphoric diester hydrolase activity"/>
    <property type="evidence" value="ECO:0007669"/>
    <property type="project" value="TreeGrafter"/>
</dbReference>
<evidence type="ECO:0000256" key="8">
    <source>
        <dbReference type="ARBA" id="ARBA00023204"/>
    </source>
</evidence>
<evidence type="ECO:0000256" key="10">
    <source>
        <dbReference type="PIRSR" id="PIRSR604808-3"/>
    </source>
</evidence>